<reference evidence="2" key="1">
    <citation type="submission" date="2019-06" db="EMBL/GenBank/DDBJ databases">
        <authorList>
            <person name="Le Quere A."/>
            <person name="Colella S."/>
        </authorList>
    </citation>
    <scope>NUCLEOTIDE SEQUENCE</scope>
    <source>
        <strain evidence="2">EmedicaeMD41</strain>
    </source>
</reference>
<keyword evidence="1" id="KW-0732">Signal</keyword>
<evidence type="ECO:0008006" key="3">
    <source>
        <dbReference type="Google" id="ProtNLM"/>
    </source>
</evidence>
<organism evidence="2">
    <name type="scientific">Sinorhizobium medicae</name>
    <dbReference type="NCBI Taxonomy" id="110321"/>
    <lineage>
        <taxon>Bacteria</taxon>
        <taxon>Pseudomonadati</taxon>
        <taxon>Pseudomonadota</taxon>
        <taxon>Alphaproteobacteria</taxon>
        <taxon>Hyphomicrobiales</taxon>
        <taxon>Rhizobiaceae</taxon>
        <taxon>Sinorhizobium/Ensifer group</taxon>
        <taxon>Sinorhizobium</taxon>
    </lineage>
</organism>
<dbReference type="InterPro" id="IPR021698">
    <property type="entry name" value="DUF3280"/>
</dbReference>
<evidence type="ECO:0000256" key="1">
    <source>
        <dbReference type="SAM" id="SignalP"/>
    </source>
</evidence>
<dbReference type="RefSeq" id="WP_011969571.1">
    <property type="nucleotide sequence ID" value="NZ_CABFNB010000116.1"/>
</dbReference>
<dbReference type="Proteomes" id="UP000507954">
    <property type="component" value="Unassembled WGS sequence"/>
</dbReference>
<dbReference type="Pfam" id="PF11684">
    <property type="entry name" value="DUF3280"/>
    <property type="match status" value="1"/>
</dbReference>
<gene>
    <name evidence="2" type="ORF">EMEDMD4_490244</name>
</gene>
<dbReference type="GeneID" id="61615037"/>
<evidence type="ECO:0000313" key="2">
    <source>
        <dbReference type="EMBL" id="VTZ63317.1"/>
    </source>
</evidence>
<name>A0A508X1F3_9HYPH</name>
<sequence length="169" mass="18551">MRHILVALILTMWPALACAALDKPLEPGAKVAFLGMTFIDLSTEGTYNGVRADETARLELMESAARDRFVQEGFVMLSTAPVAAELASTVNPADCNGCELHMGERLGADYVLVGEVRKISNLILSVELVLRDVNSGEILRGIAVDIRSNTDDSWLRGIRYILKNHFFKS</sequence>
<feature type="chain" id="PRO_5021389922" description="DUF2380 domain-containing protein" evidence="1">
    <location>
        <begin position="20"/>
        <end position="169"/>
    </location>
</feature>
<dbReference type="OMA" id="NPADCNG"/>
<dbReference type="EMBL" id="CABFNB010000116">
    <property type="protein sequence ID" value="VTZ63317.1"/>
    <property type="molecule type" value="Genomic_DNA"/>
</dbReference>
<dbReference type="AlphaFoldDB" id="A0A508X1F3"/>
<protein>
    <recommendedName>
        <fullName evidence="3">DUF2380 domain-containing protein</fullName>
    </recommendedName>
</protein>
<feature type="signal peptide" evidence="1">
    <location>
        <begin position="1"/>
        <end position="19"/>
    </location>
</feature>
<proteinExistence type="predicted"/>
<accession>A0A508X1F3</accession>